<dbReference type="GO" id="GO:0016301">
    <property type="term" value="F:kinase activity"/>
    <property type="evidence" value="ECO:0007669"/>
    <property type="project" value="UniProtKB-KW"/>
</dbReference>
<keyword evidence="8" id="KW-0067">ATP-binding</keyword>
<evidence type="ECO:0000256" key="10">
    <source>
        <dbReference type="ARBA" id="ARBA00023098"/>
    </source>
</evidence>
<keyword evidence="4" id="KW-0808">Transferase</keyword>
<dbReference type="Pfam" id="PF19279">
    <property type="entry name" value="YegS_C"/>
    <property type="match status" value="1"/>
</dbReference>
<dbReference type="RefSeq" id="WP_336498301.1">
    <property type="nucleotide sequence ID" value="NZ_JBAWSY010000011.1"/>
</dbReference>
<evidence type="ECO:0000256" key="7">
    <source>
        <dbReference type="ARBA" id="ARBA00022777"/>
    </source>
</evidence>
<dbReference type="Gene3D" id="2.60.200.40">
    <property type="match status" value="1"/>
</dbReference>
<comment type="cofactor">
    <cofactor evidence="1">
        <name>Mg(2+)</name>
        <dbReference type="ChEBI" id="CHEBI:18420"/>
    </cofactor>
</comment>
<evidence type="ECO:0000256" key="11">
    <source>
        <dbReference type="ARBA" id="ARBA00023209"/>
    </source>
</evidence>
<dbReference type="Gene3D" id="3.40.50.10330">
    <property type="entry name" value="Probable inorganic polyphosphate/atp-NAD kinase, domain 1"/>
    <property type="match status" value="1"/>
</dbReference>
<dbReference type="EMBL" id="JBAWSY010000011">
    <property type="protein sequence ID" value="MEI4770737.1"/>
    <property type="molecule type" value="Genomic_DNA"/>
</dbReference>
<evidence type="ECO:0000256" key="5">
    <source>
        <dbReference type="ARBA" id="ARBA00022723"/>
    </source>
</evidence>
<protein>
    <submittedName>
        <fullName evidence="14">Diacylglycerol kinase family protein</fullName>
    </submittedName>
</protein>
<dbReference type="Proteomes" id="UP001364890">
    <property type="component" value="Unassembled WGS sequence"/>
</dbReference>
<organism evidence="14 15">
    <name type="scientific">Psychrobacillus mangrovi</name>
    <dbReference type="NCBI Taxonomy" id="3117745"/>
    <lineage>
        <taxon>Bacteria</taxon>
        <taxon>Bacillati</taxon>
        <taxon>Bacillota</taxon>
        <taxon>Bacilli</taxon>
        <taxon>Bacillales</taxon>
        <taxon>Bacillaceae</taxon>
        <taxon>Psychrobacillus</taxon>
    </lineage>
</organism>
<keyword evidence="12" id="KW-1208">Phospholipid metabolism</keyword>
<dbReference type="InterPro" id="IPR050187">
    <property type="entry name" value="Lipid_Phosphate_FormReg"/>
</dbReference>
<evidence type="ECO:0000259" key="13">
    <source>
        <dbReference type="PROSITE" id="PS50146"/>
    </source>
</evidence>
<dbReference type="InterPro" id="IPR045540">
    <property type="entry name" value="YegS/DAGK_C"/>
</dbReference>
<proteinExistence type="inferred from homology"/>
<evidence type="ECO:0000256" key="1">
    <source>
        <dbReference type="ARBA" id="ARBA00001946"/>
    </source>
</evidence>
<keyword evidence="5" id="KW-0479">Metal-binding</keyword>
<keyword evidence="9" id="KW-0460">Magnesium</keyword>
<evidence type="ECO:0000256" key="4">
    <source>
        <dbReference type="ARBA" id="ARBA00022679"/>
    </source>
</evidence>
<evidence type="ECO:0000256" key="9">
    <source>
        <dbReference type="ARBA" id="ARBA00022842"/>
    </source>
</evidence>
<evidence type="ECO:0000256" key="6">
    <source>
        <dbReference type="ARBA" id="ARBA00022741"/>
    </source>
</evidence>
<keyword evidence="3" id="KW-0444">Lipid biosynthesis</keyword>
<evidence type="ECO:0000256" key="2">
    <source>
        <dbReference type="ARBA" id="ARBA00005983"/>
    </source>
</evidence>
<keyword evidence="15" id="KW-1185">Reference proteome</keyword>
<dbReference type="SMART" id="SM00046">
    <property type="entry name" value="DAGKc"/>
    <property type="match status" value="1"/>
</dbReference>
<keyword evidence="11" id="KW-0594">Phospholipid biosynthesis</keyword>
<dbReference type="PANTHER" id="PTHR12358:SF106">
    <property type="entry name" value="LIPID KINASE YEGS"/>
    <property type="match status" value="1"/>
</dbReference>
<keyword evidence="7 14" id="KW-0418">Kinase</keyword>
<accession>A0ABU8F6U8</accession>
<evidence type="ECO:0000256" key="12">
    <source>
        <dbReference type="ARBA" id="ARBA00023264"/>
    </source>
</evidence>
<evidence type="ECO:0000313" key="14">
    <source>
        <dbReference type="EMBL" id="MEI4770737.1"/>
    </source>
</evidence>
<gene>
    <name evidence="14" type="ORF">WAX74_14005</name>
</gene>
<dbReference type="PANTHER" id="PTHR12358">
    <property type="entry name" value="SPHINGOSINE KINASE"/>
    <property type="match status" value="1"/>
</dbReference>
<comment type="similarity">
    <text evidence="2">Belongs to the diacylglycerol/lipid kinase family.</text>
</comment>
<name>A0ABU8F6U8_9BACI</name>
<dbReference type="InterPro" id="IPR005218">
    <property type="entry name" value="Diacylglycerol/lipid_kinase"/>
</dbReference>
<dbReference type="InterPro" id="IPR001206">
    <property type="entry name" value="Diacylglycerol_kinase_cat_dom"/>
</dbReference>
<keyword evidence="6" id="KW-0547">Nucleotide-binding</keyword>
<sequence>MKKAMIIFNPSSGKEEAETYKERALTVLDALGYKIVEKETEKKDDATIFAKQACEEKIEFLVAMGGDGTINEVINGLANQPYRPVFSVIPLGTVNDFARAIGIPLEPDIAIEALKMSNTELVDIAQIGNKYFGNIVAIGEIASSVANTSIEKKTKLGSLAYLLEGAKVVISNEEVGFTIQHDHGTWKGTAILILIGLTNSVGGFEKMITNAEINDGLLHVYIFKKSGIASIVRMGTKILLGTLKEDDGVEVITTKNVYMESDRPLFCNVDGDEGICTPFEMKVLPKHLEMLIPKNS</sequence>
<dbReference type="InterPro" id="IPR016064">
    <property type="entry name" value="NAD/diacylglycerol_kinase_sf"/>
</dbReference>
<dbReference type="NCBIfam" id="TIGR00147">
    <property type="entry name" value="YegS/Rv2252/BmrU family lipid kinase"/>
    <property type="match status" value="1"/>
</dbReference>
<keyword evidence="10" id="KW-0443">Lipid metabolism</keyword>
<evidence type="ECO:0000313" key="15">
    <source>
        <dbReference type="Proteomes" id="UP001364890"/>
    </source>
</evidence>
<evidence type="ECO:0000256" key="8">
    <source>
        <dbReference type="ARBA" id="ARBA00022840"/>
    </source>
</evidence>
<comment type="caution">
    <text evidence="14">The sequence shown here is derived from an EMBL/GenBank/DDBJ whole genome shotgun (WGS) entry which is preliminary data.</text>
</comment>
<feature type="domain" description="DAGKc" evidence="13">
    <location>
        <begin position="1"/>
        <end position="131"/>
    </location>
</feature>
<dbReference type="Pfam" id="PF00781">
    <property type="entry name" value="DAGK_cat"/>
    <property type="match status" value="1"/>
</dbReference>
<dbReference type="InterPro" id="IPR017438">
    <property type="entry name" value="ATP-NAD_kinase_N"/>
</dbReference>
<dbReference type="PROSITE" id="PS50146">
    <property type="entry name" value="DAGK"/>
    <property type="match status" value="1"/>
</dbReference>
<evidence type="ECO:0000256" key="3">
    <source>
        <dbReference type="ARBA" id="ARBA00022516"/>
    </source>
</evidence>
<reference evidence="14 15" key="1">
    <citation type="submission" date="2024-01" db="EMBL/GenBank/DDBJ databases">
        <title>Seven novel Bacillus-like species.</title>
        <authorList>
            <person name="Liu G."/>
        </authorList>
    </citation>
    <scope>NUCLEOTIDE SEQUENCE [LARGE SCALE GENOMIC DNA]</scope>
    <source>
        <strain evidence="14 15">FJAT-51614</strain>
    </source>
</reference>
<dbReference type="SUPFAM" id="SSF111331">
    <property type="entry name" value="NAD kinase/diacylglycerol kinase-like"/>
    <property type="match status" value="1"/>
</dbReference>